<feature type="compositionally biased region" description="Low complexity" evidence="2">
    <location>
        <begin position="304"/>
        <end position="315"/>
    </location>
</feature>
<dbReference type="SUPFAM" id="SSF57667">
    <property type="entry name" value="beta-beta-alpha zinc fingers"/>
    <property type="match status" value="1"/>
</dbReference>
<keyword evidence="1" id="KW-0479">Metal-binding</keyword>
<keyword evidence="1" id="KW-0863">Zinc-finger</keyword>
<dbReference type="PROSITE" id="PS00028">
    <property type="entry name" value="ZINC_FINGER_C2H2_1"/>
    <property type="match status" value="1"/>
</dbReference>
<feature type="region of interest" description="Disordered" evidence="2">
    <location>
        <begin position="275"/>
        <end position="357"/>
    </location>
</feature>
<dbReference type="EMBL" id="JASNQZ010000008">
    <property type="protein sequence ID" value="KAL0953176.1"/>
    <property type="molecule type" value="Genomic_DNA"/>
</dbReference>
<keyword evidence="5" id="KW-1185">Reference proteome</keyword>
<reference evidence="5" key="1">
    <citation type="submission" date="2024-06" db="EMBL/GenBank/DDBJ databases">
        <title>Multi-omics analyses provide insights into the biosynthesis of the anticancer antibiotic pleurotin in Hohenbuehelia grisea.</title>
        <authorList>
            <person name="Weaver J.A."/>
            <person name="Alberti F."/>
        </authorList>
    </citation>
    <scope>NUCLEOTIDE SEQUENCE [LARGE SCALE GENOMIC DNA]</scope>
    <source>
        <strain evidence="5">T-177</strain>
    </source>
</reference>
<dbReference type="Proteomes" id="UP001556367">
    <property type="component" value="Unassembled WGS sequence"/>
</dbReference>
<comment type="caution">
    <text evidence="4">The sequence shown here is derived from an EMBL/GenBank/DDBJ whole genome shotgun (WGS) entry which is preliminary data.</text>
</comment>
<dbReference type="SMART" id="SM00355">
    <property type="entry name" value="ZnF_C2H2"/>
    <property type="match status" value="1"/>
</dbReference>
<dbReference type="Gene3D" id="3.30.160.60">
    <property type="entry name" value="Classic Zinc Finger"/>
    <property type="match status" value="1"/>
</dbReference>
<feature type="domain" description="C2H2-type" evidence="3">
    <location>
        <begin position="384"/>
        <end position="413"/>
    </location>
</feature>
<evidence type="ECO:0000313" key="4">
    <source>
        <dbReference type="EMBL" id="KAL0953176.1"/>
    </source>
</evidence>
<gene>
    <name evidence="4" type="ORF">HGRIS_004432</name>
</gene>
<evidence type="ECO:0000259" key="3">
    <source>
        <dbReference type="PROSITE" id="PS50157"/>
    </source>
</evidence>
<dbReference type="InterPro" id="IPR013087">
    <property type="entry name" value="Znf_C2H2_type"/>
</dbReference>
<evidence type="ECO:0000313" key="5">
    <source>
        <dbReference type="Proteomes" id="UP001556367"/>
    </source>
</evidence>
<feature type="compositionally biased region" description="Low complexity" evidence="2">
    <location>
        <begin position="326"/>
        <end position="357"/>
    </location>
</feature>
<evidence type="ECO:0000256" key="2">
    <source>
        <dbReference type="SAM" id="MobiDB-lite"/>
    </source>
</evidence>
<evidence type="ECO:0000256" key="1">
    <source>
        <dbReference type="PROSITE-ProRule" id="PRU00042"/>
    </source>
</evidence>
<sequence length="451" mass="48652">MTSPSSSPQVPHDCVMSRCDDGHSSGLPEECYTHHVQPGSTPSLPRSLTPPLLLVHDSPSHVLEIPQLLEADENLTYNYLSSHPHVDSLKNDHLIYSSSELLLGSSCPIGESHPLVPPGENIVYPPHLPTSNFDGGTLNSHTYSIPDPSLEHDPQLLYLSRMAERQCTHSHPAHPQINPASAVPNRSMDLERLPMGSGTSESPAWLDVEAAAPSEPSWGFHPRLPSSAVFYSVDPSPHHNIHTHESPAGSARHDDPIMQPFADWRSAPDMSTIAYPPSTTPFDTTAPYHAPLASSQGHEDSAPRRIMPLPRLLLPNSASGAIDGASTSPSPSTGTSTSCSHSSLSPDPASSQCSPASSQVAYRRVATRQTRIASAARRKRPGSFQCKVPDCKSTFTARHNLNKHMAYHRGEKDHHCLCGRSYTTKSDRDRHIPHSQSSGCGHPPSEGGAAS</sequence>
<protein>
    <recommendedName>
        <fullName evidence="3">C2H2-type domain-containing protein</fullName>
    </recommendedName>
</protein>
<dbReference type="PROSITE" id="PS50157">
    <property type="entry name" value="ZINC_FINGER_C2H2_2"/>
    <property type="match status" value="1"/>
</dbReference>
<keyword evidence="1" id="KW-0862">Zinc</keyword>
<organism evidence="4 5">
    <name type="scientific">Hohenbuehelia grisea</name>
    <dbReference type="NCBI Taxonomy" id="104357"/>
    <lineage>
        <taxon>Eukaryota</taxon>
        <taxon>Fungi</taxon>
        <taxon>Dikarya</taxon>
        <taxon>Basidiomycota</taxon>
        <taxon>Agaricomycotina</taxon>
        <taxon>Agaricomycetes</taxon>
        <taxon>Agaricomycetidae</taxon>
        <taxon>Agaricales</taxon>
        <taxon>Pleurotineae</taxon>
        <taxon>Pleurotaceae</taxon>
        <taxon>Hohenbuehelia</taxon>
    </lineage>
</organism>
<feature type="region of interest" description="Disordered" evidence="2">
    <location>
        <begin position="425"/>
        <end position="451"/>
    </location>
</feature>
<dbReference type="InterPro" id="IPR036236">
    <property type="entry name" value="Znf_C2H2_sf"/>
</dbReference>
<name>A0ABR3JBU5_9AGAR</name>
<accession>A0ABR3JBU5</accession>
<proteinExistence type="predicted"/>